<dbReference type="SUPFAM" id="SSF75471">
    <property type="entry name" value="YhbY-like"/>
    <property type="match status" value="1"/>
</dbReference>
<dbReference type="InterPro" id="IPR035920">
    <property type="entry name" value="YhbY-like_sf"/>
</dbReference>
<dbReference type="AlphaFoldDB" id="D5EJG6"/>
<dbReference type="RefSeq" id="WP_013043287.1">
    <property type="nucleotide sequence ID" value="NC_014008.1"/>
</dbReference>
<evidence type="ECO:0000256" key="2">
    <source>
        <dbReference type="PROSITE-ProRule" id="PRU00626"/>
    </source>
</evidence>
<gene>
    <name evidence="4" type="ordered locus">Caka_1546</name>
</gene>
<feature type="domain" description="CRM" evidence="3">
    <location>
        <begin position="5"/>
        <end position="95"/>
    </location>
</feature>
<dbReference type="PROSITE" id="PS51295">
    <property type="entry name" value="CRM"/>
    <property type="match status" value="1"/>
</dbReference>
<dbReference type="PANTHER" id="PTHR40065">
    <property type="entry name" value="RNA-BINDING PROTEIN YHBY"/>
    <property type="match status" value="1"/>
</dbReference>
<dbReference type="GO" id="GO:0003723">
    <property type="term" value="F:RNA binding"/>
    <property type="evidence" value="ECO:0007669"/>
    <property type="project" value="UniProtKB-UniRule"/>
</dbReference>
<keyword evidence="5" id="KW-1185">Reference proteome</keyword>
<dbReference type="Proteomes" id="UP000000925">
    <property type="component" value="Chromosome"/>
</dbReference>
<evidence type="ECO:0000313" key="5">
    <source>
        <dbReference type="Proteomes" id="UP000000925"/>
    </source>
</evidence>
<dbReference type="InterPro" id="IPR001890">
    <property type="entry name" value="RNA-binding_CRM"/>
</dbReference>
<evidence type="ECO:0000313" key="4">
    <source>
        <dbReference type="EMBL" id="ADE54565.1"/>
    </source>
</evidence>
<dbReference type="eggNOG" id="COG1534">
    <property type="taxonomic scope" value="Bacteria"/>
</dbReference>
<proteinExistence type="predicted"/>
<sequence>MDEPKPLTGAEKKELRGIAQRLKPHVHIGKQGLSETVLAEIEMALTKNGLIKIRFDADRTWIKQYAAEIAQKTQSEHVGGVGKVGIFFRDMPEED</sequence>
<dbReference type="STRING" id="583355.Caka_1546"/>
<dbReference type="PANTHER" id="PTHR40065:SF3">
    <property type="entry name" value="RNA-BINDING PROTEIN YHBY"/>
    <property type="match status" value="1"/>
</dbReference>
<keyword evidence="1 2" id="KW-0694">RNA-binding</keyword>
<dbReference type="SMART" id="SM01103">
    <property type="entry name" value="CRS1_YhbY"/>
    <property type="match status" value="1"/>
</dbReference>
<reference evidence="4 5" key="1">
    <citation type="journal article" date="2010" name="Stand. Genomic Sci.">
        <title>Complete genome sequence of Coraliomargarita akajimensis type strain (04OKA010-24).</title>
        <authorList>
            <person name="Mavromatis K."/>
            <person name="Abt B."/>
            <person name="Brambilla E."/>
            <person name="Lapidus A."/>
            <person name="Copeland A."/>
            <person name="Deshpande S."/>
            <person name="Nolan M."/>
            <person name="Lucas S."/>
            <person name="Tice H."/>
            <person name="Cheng J.F."/>
            <person name="Han C."/>
            <person name="Detter J.C."/>
            <person name="Woyke T."/>
            <person name="Goodwin L."/>
            <person name="Pitluck S."/>
            <person name="Held B."/>
            <person name="Brettin T."/>
            <person name="Tapia R."/>
            <person name="Ivanova N."/>
            <person name="Mikhailova N."/>
            <person name="Pati A."/>
            <person name="Liolios K."/>
            <person name="Chen A."/>
            <person name="Palaniappan K."/>
            <person name="Land M."/>
            <person name="Hauser L."/>
            <person name="Chang Y.J."/>
            <person name="Jeffries C.D."/>
            <person name="Rohde M."/>
            <person name="Goker M."/>
            <person name="Bristow J."/>
            <person name="Eisen J.A."/>
            <person name="Markowitz V."/>
            <person name="Hugenholtz P."/>
            <person name="Klenk H.P."/>
            <person name="Kyrpides N.C."/>
        </authorList>
    </citation>
    <scope>NUCLEOTIDE SEQUENCE [LARGE SCALE GENOMIC DNA]</scope>
    <source>
        <strain evidence="5">DSM 45221 / IAM 15411 / JCM 23193 / KCTC 12865</strain>
    </source>
</reference>
<dbReference type="Gene3D" id="3.30.110.60">
    <property type="entry name" value="YhbY-like"/>
    <property type="match status" value="1"/>
</dbReference>
<protein>
    <recommendedName>
        <fullName evidence="3">CRM domain-containing protein</fullName>
    </recommendedName>
</protein>
<dbReference type="KEGG" id="caa:Caka_1546"/>
<dbReference type="InterPro" id="IPR051925">
    <property type="entry name" value="RNA-binding_domain"/>
</dbReference>
<dbReference type="Pfam" id="PF01985">
    <property type="entry name" value="CRS1_YhbY"/>
    <property type="match status" value="1"/>
</dbReference>
<accession>D5EJG6</accession>
<dbReference type="EMBL" id="CP001998">
    <property type="protein sequence ID" value="ADE54565.1"/>
    <property type="molecule type" value="Genomic_DNA"/>
</dbReference>
<dbReference type="HOGENOM" id="CLU_095994_2_1_0"/>
<dbReference type="OrthoDB" id="196088at2"/>
<organism evidence="4 5">
    <name type="scientific">Coraliomargarita akajimensis (strain DSM 45221 / IAM 15411 / JCM 23193 / KCTC 12865 / 04OKA010-24)</name>
    <dbReference type="NCBI Taxonomy" id="583355"/>
    <lineage>
        <taxon>Bacteria</taxon>
        <taxon>Pseudomonadati</taxon>
        <taxon>Verrucomicrobiota</taxon>
        <taxon>Opitutia</taxon>
        <taxon>Puniceicoccales</taxon>
        <taxon>Coraliomargaritaceae</taxon>
        <taxon>Coraliomargarita</taxon>
    </lineage>
</organism>
<evidence type="ECO:0000256" key="1">
    <source>
        <dbReference type="ARBA" id="ARBA00022884"/>
    </source>
</evidence>
<evidence type="ECO:0000259" key="3">
    <source>
        <dbReference type="PROSITE" id="PS51295"/>
    </source>
</evidence>
<name>D5EJG6_CORAD</name>